<gene>
    <name evidence="9" type="ORF">CVLEPA_LOCUS24319</name>
</gene>
<evidence type="ECO:0000256" key="1">
    <source>
        <dbReference type="ARBA" id="ARBA00004123"/>
    </source>
</evidence>
<dbReference type="PROSITE" id="PS00028">
    <property type="entry name" value="ZINC_FINGER_C2H2_1"/>
    <property type="match status" value="1"/>
</dbReference>
<dbReference type="InterPro" id="IPR013087">
    <property type="entry name" value="Znf_C2H2_type"/>
</dbReference>
<keyword evidence="4 7" id="KW-0863">Zinc-finger</keyword>
<feature type="domain" description="C2H2-type" evidence="8">
    <location>
        <begin position="21"/>
        <end position="48"/>
    </location>
</feature>
<keyword evidence="10" id="KW-1185">Reference proteome</keyword>
<dbReference type="Gene3D" id="3.30.160.60">
    <property type="entry name" value="Classic Zinc Finger"/>
    <property type="match status" value="3"/>
</dbReference>
<evidence type="ECO:0000259" key="8">
    <source>
        <dbReference type="PROSITE" id="PS50157"/>
    </source>
</evidence>
<evidence type="ECO:0000256" key="2">
    <source>
        <dbReference type="ARBA" id="ARBA00022723"/>
    </source>
</evidence>
<accession>A0ABP0GII0</accession>
<feature type="domain" description="C2H2-type" evidence="8">
    <location>
        <begin position="49"/>
        <end position="76"/>
    </location>
</feature>
<comment type="subcellular location">
    <subcellularLocation>
        <location evidence="1">Nucleus</location>
    </subcellularLocation>
</comment>
<keyword evidence="3" id="KW-0677">Repeat</keyword>
<evidence type="ECO:0000256" key="3">
    <source>
        <dbReference type="ARBA" id="ARBA00022737"/>
    </source>
</evidence>
<organism evidence="9 10">
    <name type="scientific">Clavelina lepadiformis</name>
    <name type="common">Light-bulb sea squirt</name>
    <name type="synonym">Ascidia lepadiformis</name>
    <dbReference type="NCBI Taxonomy" id="159417"/>
    <lineage>
        <taxon>Eukaryota</taxon>
        <taxon>Metazoa</taxon>
        <taxon>Chordata</taxon>
        <taxon>Tunicata</taxon>
        <taxon>Ascidiacea</taxon>
        <taxon>Aplousobranchia</taxon>
        <taxon>Clavelinidae</taxon>
        <taxon>Clavelina</taxon>
    </lineage>
</organism>
<dbReference type="SUPFAM" id="SSF57667">
    <property type="entry name" value="beta-beta-alpha zinc fingers"/>
    <property type="match status" value="2"/>
</dbReference>
<dbReference type="Pfam" id="PF00096">
    <property type="entry name" value="zf-C2H2"/>
    <property type="match status" value="3"/>
</dbReference>
<dbReference type="Proteomes" id="UP001642483">
    <property type="component" value="Unassembled WGS sequence"/>
</dbReference>
<dbReference type="EMBL" id="CAWYQH010000119">
    <property type="protein sequence ID" value="CAK8691553.1"/>
    <property type="molecule type" value="Genomic_DNA"/>
</dbReference>
<proteinExistence type="predicted"/>
<evidence type="ECO:0000313" key="9">
    <source>
        <dbReference type="EMBL" id="CAK8691553.1"/>
    </source>
</evidence>
<sequence length="105" mass="12464">MESMLAKLMLSCLFEITKPSIFCNLCERSFKYKTNFKAHLTTHTGERPYQYNVCEKSFSQSLYFKNHMRIHTGERNYQCEVCEKSFTQTSNLKTHMITPSEKQPY</sequence>
<evidence type="ECO:0000256" key="6">
    <source>
        <dbReference type="ARBA" id="ARBA00023242"/>
    </source>
</evidence>
<keyword evidence="5" id="KW-0862">Zinc</keyword>
<protein>
    <recommendedName>
        <fullName evidence="8">C2H2-type domain-containing protein</fullName>
    </recommendedName>
</protein>
<keyword evidence="6" id="KW-0539">Nucleus</keyword>
<dbReference type="PANTHER" id="PTHR24394">
    <property type="entry name" value="ZINC FINGER PROTEIN"/>
    <property type="match status" value="1"/>
</dbReference>
<reference evidence="9 10" key="1">
    <citation type="submission" date="2024-02" db="EMBL/GenBank/DDBJ databases">
        <authorList>
            <person name="Daric V."/>
            <person name="Darras S."/>
        </authorList>
    </citation>
    <scope>NUCLEOTIDE SEQUENCE [LARGE SCALE GENOMIC DNA]</scope>
</reference>
<dbReference type="SMART" id="SM00355">
    <property type="entry name" value="ZnF_C2H2"/>
    <property type="match status" value="3"/>
</dbReference>
<dbReference type="PANTHER" id="PTHR24394:SF44">
    <property type="entry name" value="ZINC FINGER PROTEIN 271-LIKE"/>
    <property type="match status" value="1"/>
</dbReference>
<evidence type="ECO:0000256" key="7">
    <source>
        <dbReference type="PROSITE-ProRule" id="PRU00042"/>
    </source>
</evidence>
<keyword evidence="2" id="KW-0479">Metal-binding</keyword>
<evidence type="ECO:0000313" key="10">
    <source>
        <dbReference type="Proteomes" id="UP001642483"/>
    </source>
</evidence>
<evidence type="ECO:0000256" key="4">
    <source>
        <dbReference type="ARBA" id="ARBA00022771"/>
    </source>
</evidence>
<dbReference type="InterPro" id="IPR036236">
    <property type="entry name" value="Znf_C2H2_sf"/>
</dbReference>
<dbReference type="PROSITE" id="PS50157">
    <property type="entry name" value="ZINC_FINGER_C2H2_2"/>
    <property type="match status" value="3"/>
</dbReference>
<feature type="domain" description="C2H2-type" evidence="8">
    <location>
        <begin position="77"/>
        <end position="104"/>
    </location>
</feature>
<comment type="caution">
    <text evidence="9">The sequence shown here is derived from an EMBL/GenBank/DDBJ whole genome shotgun (WGS) entry which is preliminary data.</text>
</comment>
<evidence type="ECO:0000256" key="5">
    <source>
        <dbReference type="ARBA" id="ARBA00022833"/>
    </source>
</evidence>
<name>A0ABP0GII0_CLALP</name>